<reference evidence="2" key="1">
    <citation type="submission" date="2019-09" db="EMBL/GenBank/DDBJ databases">
        <title>Distinct polysaccharide growth profiles of human intestinal Prevotella copri isolates.</title>
        <authorList>
            <person name="Fehlner-Peach H."/>
            <person name="Magnabosco C."/>
            <person name="Raghavan V."/>
            <person name="Scher J.U."/>
            <person name="Tett A."/>
            <person name="Cox L.M."/>
            <person name="Gottsegen C."/>
            <person name="Watters A."/>
            <person name="Wiltshire- Gordon J.D."/>
            <person name="Segata N."/>
            <person name="Bonneau R."/>
            <person name="Littman D.R."/>
        </authorList>
    </citation>
    <scope>NUCLEOTIDE SEQUENCE [LARGE SCALE GENOMIC DNA]</scope>
    <source>
        <strain evidence="2">iAQ1179</strain>
    </source>
</reference>
<protein>
    <submittedName>
        <fullName evidence="1">Uncharacterized protein</fullName>
    </submittedName>
</protein>
<evidence type="ECO:0000313" key="1">
    <source>
        <dbReference type="EMBL" id="MQN14324.1"/>
    </source>
</evidence>
<sequence>MSKRYKFNEYGVCINPDESAKIGSGMTYIIITTALVRGKWTFGIRYALVDRGGCWGNNLSNPNWYGTQEAAITAALKWIKDWLQGQIKVEANKNNSVCKNANKLLTEIEKILPKQRYVQLDLFEF</sequence>
<dbReference type="Proteomes" id="UP000442105">
    <property type="component" value="Unassembled WGS sequence"/>
</dbReference>
<dbReference type="RefSeq" id="WP_153129630.1">
    <property type="nucleotide sequence ID" value="NZ_VZCW01000403.1"/>
</dbReference>
<accession>A0AA90UIT9</accession>
<proteinExistence type="predicted"/>
<evidence type="ECO:0000313" key="2">
    <source>
        <dbReference type="Proteomes" id="UP000442105"/>
    </source>
</evidence>
<gene>
    <name evidence="1" type="ORF">F7D95_16345</name>
</gene>
<name>A0AA90UIT9_9BACT</name>
<organism evidence="1 2">
    <name type="scientific">Segatella copri</name>
    <dbReference type="NCBI Taxonomy" id="165179"/>
    <lineage>
        <taxon>Bacteria</taxon>
        <taxon>Pseudomonadati</taxon>
        <taxon>Bacteroidota</taxon>
        <taxon>Bacteroidia</taxon>
        <taxon>Bacteroidales</taxon>
        <taxon>Prevotellaceae</taxon>
        <taxon>Segatella</taxon>
    </lineage>
</organism>
<dbReference type="AlphaFoldDB" id="A0AA90UIT9"/>
<dbReference type="EMBL" id="VZCW01000403">
    <property type="protein sequence ID" value="MQN14324.1"/>
    <property type="molecule type" value="Genomic_DNA"/>
</dbReference>
<comment type="caution">
    <text evidence="1">The sequence shown here is derived from an EMBL/GenBank/DDBJ whole genome shotgun (WGS) entry which is preliminary data.</text>
</comment>